<evidence type="ECO:0000256" key="6">
    <source>
        <dbReference type="ARBA" id="ARBA00022989"/>
    </source>
</evidence>
<keyword evidence="5 8" id="KW-0812">Transmembrane</keyword>
<evidence type="ECO:0000313" key="10">
    <source>
        <dbReference type="Proteomes" id="UP000199087"/>
    </source>
</evidence>
<feature type="transmembrane region" description="Helical" evidence="8">
    <location>
        <begin position="335"/>
        <end position="357"/>
    </location>
</feature>
<dbReference type="RefSeq" id="WP_090635594.1">
    <property type="nucleotide sequence ID" value="NZ_CVRB01000003.1"/>
</dbReference>
<dbReference type="OrthoDB" id="2078716at2"/>
<feature type="transmembrane region" description="Helical" evidence="8">
    <location>
        <begin position="303"/>
        <end position="323"/>
    </location>
</feature>
<keyword evidence="7 8" id="KW-0472">Membrane</keyword>
<feature type="transmembrane region" description="Helical" evidence="8">
    <location>
        <begin position="122"/>
        <end position="139"/>
    </location>
</feature>
<gene>
    <name evidence="9" type="ORF">BN000_03237</name>
</gene>
<comment type="similarity">
    <text evidence="2">Belongs to the amino acid-polyamine-organocation (APC) superfamily. Spore germination protein (SGP) (TC 2.A.3.9) family.</text>
</comment>
<keyword evidence="6 8" id="KW-1133">Transmembrane helix</keyword>
<evidence type="ECO:0000313" key="9">
    <source>
        <dbReference type="EMBL" id="CRK83274.1"/>
    </source>
</evidence>
<dbReference type="NCBIfam" id="TIGR00912">
    <property type="entry name" value="2A0309"/>
    <property type="match status" value="1"/>
</dbReference>
<feature type="transmembrane region" description="Helical" evidence="8">
    <location>
        <begin position="185"/>
        <end position="208"/>
    </location>
</feature>
<feature type="transmembrane region" description="Helical" evidence="8">
    <location>
        <begin position="12"/>
        <end position="35"/>
    </location>
</feature>
<keyword evidence="3" id="KW-0813">Transport</keyword>
<dbReference type="Pfam" id="PF03845">
    <property type="entry name" value="Spore_permease"/>
    <property type="match status" value="1"/>
</dbReference>
<dbReference type="PANTHER" id="PTHR34975:SF2">
    <property type="entry name" value="SPORE GERMINATION PROTEIN A2"/>
    <property type="match status" value="1"/>
</dbReference>
<protein>
    <submittedName>
        <fullName evidence="9">Spore germination protein</fullName>
    </submittedName>
</protein>
<evidence type="ECO:0000256" key="2">
    <source>
        <dbReference type="ARBA" id="ARBA00007998"/>
    </source>
</evidence>
<dbReference type="Gene3D" id="1.20.1740.10">
    <property type="entry name" value="Amino acid/polyamine transporter I"/>
    <property type="match status" value="1"/>
</dbReference>
<dbReference type="Proteomes" id="UP000199087">
    <property type="component" value="Unassembled WGS sequence"/>
</dbReference>
<name>A0A0U1NZ15_9BACI</name>
<evidence type="ECO:0000256" key="7">
    <source>
        <dbReference type="ARBA" id="ARBA00023136"/>
    </source>
</evidence>
<accession>A0A0U1NZ15</accession>
<evidence type="ECO:0000256" key="3">
    <source>
        <dbReference type="ARBA" id="ARBA00022448"/>
    </source>
</evidence>
<feature type="transmembrane region" description="Helical" evidence="8">
    <location>
        <begin position="41"/>
        <end position="61"/>
    </location>
</feature>
<feature type="transmembrane region" description="Helical" evidence="8">
    <location>
        <begin position="146"/>
        <end position="165"/>
    </location>
</feature>
<keyword evidence="10" id="KW-1185">Reference proteome</keyword>
<organism evidence="9 10">
    <name type="scientific">Neobacillus massiliamazoniensis</name>
    <dbReference type="NCBI Taxonomy" id="1499688"/>
    <lineage>
        <taxon>Bacteria</taxon>
        <taxon>Bacillati</taxon>
        <taxon>Bacillota</taxon>
        <taxon>Bacilli</taxon>
        <taxon>Bacillales</taxon>
        <taxon>Bacillaceae</taxon>
        <taxon>Neobacillus</taxon>
    </lineage>
</organism>
<evidence type="ECO:0000256" key="8">
    <source>
        <dbReference type="SAM" id="Phobius"/>
    </source>
</evidence>
<proteinExistence type="inferred from homology"/>
<reference evidence="10" key="1">
    <citation type="submission" date="2015-05" db="EMBL/GenBank/DDBJ databases">
        <authorList>
            <person name="Urmite Genomes"/>
        </authorList>
    </citation>
    <scope>NUCLEOTIDE SEQUENCE [LARGE SCALE GENOMIC DNA]</scope>
    <source>
        <strain evidence="10">LF1</strain>
    </source>
</reference>
<dbReference type="GO" id="GO:0009847">
    <property type="term" value="P:spore germination"/>
    <property type="evidence" value="ECO:0007669"/>
    <property type="project" value="InterPro"/>
</dbReference>
<feature type="transmembrane region" description="Helical" evidence="8">
    <location>
        <begin position="270"/>
        <end position="291"/>
    </location>
</feature>
<feature type="transmembrane region" description="Helical" evidence="8">
    <location>
        <begin position="81"/>
        <end position="102"/>
    </location>
</feature>
<dbReference type="AlphaFoldDB" id="A0A0U1NZ15"/>
<sequence length="366" mass="41674">MIEKEKISAYQMALMIYPTILATAILMVPAITGKYAERDMWISPILGSLNGFFTAFILYQLHKIYPKESIIQYSRHIIGPILGKILGFVYLFFFLQTGGIVLREYAIFISISFLPKTPPTSVIIGSIVLVCAFAVRGGLEVLGRAAQLFVPIFIFLIPMTLILLLKDLDPKNMVPIMEHGLMPSILGAATPQAWFSEVFFISMMLPFLTDREKGMKWSMITVLTIMFSLVSLNLLAVFLFGETANSYIFPIFTAIRYISIASFFEHLESFIIVIWVLGAFIKISVFYYALVLGTTQWLHLSDYRPLVFSLGFLLVLFGKWGFFNLQQMTEWLGTIYPFYATFLLTLIPMVLLFIAMIRKRISQKRG</sequence>
<feature type="transmembrane region" description="Helical" evidence="8">
    <location>
        <begin position="220"/>
        <end position="240"/>
    </location>
</feature>
<keyword evidence="4" id="KW-0309">Germination</keyword>
<evidence type="ECO:0000256" key="4">
    <source>
        <dbReference type="ARBA" id="ARBA00022544"/>
    </source>
</evidence>
<dbReference type="GO" id="GO:0016020">
    <property type="term" value="C:membrane"/>
    <property type="evidence" value="ECO:0007669"/>
    <property type="project" value="UniProtKB-SubCell"/>
</dbReference>
<evidence type="ECO:0000256" key="5">
    <source>
        <dbReference type="ARBA" id="ARBA00022692"/>
    </source>
</evidence>
<dbReference type="InterPro" id="IPR004761">
    <property type="entry name" value="Spore_GerAB"/>
</dbReference>
<dbReference type="STRING" id="1499688.BN000_03237"/>
<evidence type="ECO:0000256" key="1">
    <source>
        <dbReference type="ARBA" id="ARBA00004141"/>
    </source>
</evidence>
<comment type="subcellular location">
    <subcellularLocation>
        <location evidence="1">Membrane</location>
        <topology evidence="1">Multi-pass membrane protein</topology>
    </subcellularLocation>
</comment>
<dbReference type="PANTHER" id="PTHR34975">
    <property type="entry name" value="SPORE GERMINATION PROTEIN A2"/>
    <property type="match status" value="1"/>
</dbReference>
<dbReference type="EMBL" id="CVRB01000003">
    <property type="protein sequence ID" value="CRK83274.1"/>
    <property type="molecule type" value="Genomic_DNA"/>
</dbReference>